<reference evidence="1 2" key="1">
    <citation type="submission" date="2015-08" db="EMBL/GenBank/DDBJ databases">
        <title>Complete genome sequence of Rufibacter tibetensis strain 1351t, a radiation-resistant bacterium from tibet plateau.</title>
        <authorList>
            <person name="Dai J."/>
        </authorList>
    </citation>
    <scope>NUCLEOTIDE SEQUENCE [LARGE SCALE GENOMIC DNA]</scope>
    <source>
        <strain evidence="1 2">1351</strain>
    </source>
</reference>
<dbReference type="EMBL" id="CP012643">
    <property type="protein sequence ID" value="ALI99658.1"/>
    <property type="molecule type" value="Genomic_DNA"/>
</dbReference>
<protein>
    <submittedName>
        <fullName evidence="1">Uncharacterized protein</fullName>
    </submittedName>
</protein>
<evidence type="ECO:0000313" key="2">
    <source>
        <dbReference type="Proteomes" id="UP000061382"/>
    </source>
</evidence>
<name>A0A0P0C3J1_9BACT</name>
<keyword evidence="2" id="KW-1185">Reference proteome</keyword>
<dbReference type="AlphaFoldDB" id="A0A0P0C3J1"/>
<proteinExistence type="predicted"/>
<dbReference type="RefSeq" id="WP_062544151.1">
    <property type="nucleotide sequence ID" value="NZ_CP012643.1"/>
</dbReference>
<dbReference type="KEGG" id="rti:DC20_12595"/>
<gene>
    <name evidence="1" type="ORF">DC20_12595</name>
</gene>
<sequence length="84" mass="9913">MLHLYGFLYLDFAGRTDYLLTHGRYLANRQEDGYEVQLFWTRNFFVEVYFSRTSNRNEKISAITGKPDLEGYVAQLNLLPLLTQ</sequence>
<dbReference type="OrthoDB" id="894185at2"/>
<evidence type="ECO:0000313" key="1">
    <source>
        <dbReference type="EMBL" id="ALI99658.1"/>
    </source>
</evidence>
<organism evidence="1 2">
    <name type="scientific">Rufibacter tibetensis</name>
    <dbReference type="NCBI Taxonomy" id="512763"/>
    <lineage>
        <taxon>Bacteria</taxon>
        <taxon>Pseudomonadati</taxon>
        <taxon>Bacteroidota</taxon>
        <taxon>Cytophagia</taxon>
        <taxon>Cytophagales</taxon>
        <taxon>Hymenobacteraceae</taxon>
        <taxon>Rufibacter</taxon>
    </lineage>
</organism>
<dbReference type="Proteomes" id="UP000061382">
    <property type="component" value="Chromosome"/>
</dbReference>
<dbReference type="PATRIC" id="fig|512763.3.peg.2763"/>
<accession>A0A0P0C3J1</accession>